<protein>
    <submittedName>
        <fullName evidence="1">Putative signal transducing protein</fullName>
    </submittedName>
</protein>
<proteinExistence type="predicted"/>
<sequence length="84" mass="9662">MFLLNSESVYIGYSMEELERIKNLLAQEGIEYRCKVLSHSAQWGTIGTKRGTFGSAGLNQGYEKQYELLVKSKDYEKAKRLVHK</sequence>
<dbReference type="AlphaFoldDB" id="A0A1G9W5L2"/>
<accession>A0A1G9W5L2</accession>
<dbReference type="Proteomes" id="UP000199182">
    <property type="component" value="Unassembled WGS sequence"/>
</dbReference>
<organism evidence="1 2">
    <name type="scientific">Acetanaerobacterium elongatum</name>
    <dbReference type="NCBI Taxonomy" id="258515"/>
    <lineage>
        <taxon>Bacteria</taxon>
        <taxon>Bacillati</taxon>
        <taxon>Bacillota</taxon>
        <taxon>Clostridia</taxon>
        <taxon>Eubacteriales</taxon>
        <taxon>Oscillospiraceae</taxon>
        <taxon>Acetanaerobacterium</taxon>
    </lineage>
</organism>
<dbReference type="EMBL" id="FNID01000005">
    <property type="protein sequence ID" value="SDM79824.1"/>
    <property type="molecule type" value="Genomic_DNA"/>
</dbReference>
<keyword evidence="2" id="KW-1185">Reference proteome</keyword>
<gene>
    <name evidence="1" type="ORF">SAMN05192585_10550</name>
</gene>
<evidence type="ECO:0000313" key="1">
    <source>
        <dbReference type="EMBL" id="SDM79824.1"/>
    </source>
</evidence>
<reference evidence="1 2" key="1">
    <citation type="submission" date="2016-10" db="EMBL/GenBank/DDBJ databases">
        <authorList>
            <person name="de Groot N.N."/>
        </authorList>
    </citation>
    <scope>NUCLEOTIDE SEQUENCE [LARGE SCALE GENOMIC DNA]</scope>
    <source>
        <strain evidence="1 2">CGMCC 1.5012</strain>
    </source>
</reference>
<name>A0A1G9W5L2_9FIRM</name>
<evidence type="ECO:0000313" key="2">
    <source>
        <dbReference type="Proteomes" id="UP000199182"/>
    </source>
</evidence>